<dbReference type="AlphaFoldDB" id="A0AAP3AN22"/>
<evidence type="ECO:0000256" key="1">
    <source>
        <dbReference type="SAM" id="Phobius"/>
    </source>
</evidence>
<dbReference type="EMBL" id="JAOZYT010000128">
    <property type="protein sequence ID" value="MCW0524925.1"/>
    <property type="molecule type" value="Genomic_DNA"/>
</dbReference>
<reference evidence="2" key="1">
    <citation type="submission" date="2022-10" db="EMBL/GenBank/DDBJ databases">
        <title>Sifting through the core-genome to identify putative cross-protective antigens against Riemerella anatipestifer.</title>
        <authorList>
            <person name="Zheng X."/>
            <person name="Zhang W."/>
        </authorList>
    </citation>
    <scope>NUCLEOTIDE SEQUENCE</scope>
    <source>
        <strain evidence="2">ZWRA178</strain>
    </source>
</reference>
<name>A0AAP3AN22_RIEAN</name>
<accession>A0AAP3AN22</accession>
<sequence>ELIANADGEYEDAEKRKLNEINEAIEKGHLVKPTKTSNFLKTWQVSYPLIILMVVLIYLLINSLIK</sequence>
<keyword evidence="1" id="KW-1133">Transmembrane helix</keyword>
<feature type="non-terminal residue" evidence="2">
    <location>
        <position position="1"/>
    </location>
</feature>
<evidence type="ECO:0000313" key="3">
    <source>
        <dbReference type="Proteomes" id="UP001207440"/>
    </source>
</evidence>
<gene>
    <name evidence="2" type="ORF">OKE68_11470</name>
</gene>
<comment type="caution">
    <text evidence="2">The sequence shown here is derived from an EMBL/GenBank/DDBJ whole genome shotgun (WGS) entry which is preliminary data.</text>
</comment>
<keyword evidence="1" id="KW-0472">Membrane</keyword>
<dbReference type="RefSeq" id="WP_262990826.1">
    <property type="nucleotide sequence ID" value="NZ_JAOTLM010000127.1"/>
</dbReference>
<evidence type="ECO:0000313" key="2">
    <source>
        <dbReference type="EMBL" id="MCW0524925.1"/>
    </source>
</evidence>
<keyword evidence="1" id="KW-0812">Transmembrane</keyword>
<dbReference type="Proteomes" id="UP001207440">
    <property type="component" value="Unassembled WGS sequence"/>
</dbReference>
<protein>
    <submittedName>
        <fullName evidence="2">Uncharacterized protein</fullName>
    </submittedName>
</protein>
<organism evidence="2 3">
    <name type="scientific">Riemerella anatipestifer</name>
    <name type="common">Moraxella anatipestifer</name>
    <dbReference type="NCBI Taxonomy" id="34085"/>
    <lineage>
        <taxon>Bacteria</taxon>
        <taxon>Pseudomonadati</taxon>
        <taxon>Bacteroidota</taxon>
        <taxon>Flavobacteriia</taxon>
        <taxon>Flavobacteriales</taxon>
        <taxon>Weeksellaceae</taxon>
        <taxon>Riemerella</taxon>
    </lineage>
</organism>
<proteinExistence type="predicted"/>
<feature type="transmembrane region" description="Helical" evidence="1">
    <location>
        <begin position="45"/>
        <end position="65"/>
    </location>
</feature>